<gene>
    <name evidence="1" type="ORF">IZO911_LOCUS45900</name>
</gene>
<comment type="caution">
    <text evidence="1">The sequence shown here is derived from an EMBL/GenBank/DDBJ whole genome shotgun (WGS) entry which is preliminary data.</text>
</comment>
<organism evidence="1 2">
    <name type="scientific">Adineta steineri</name>
    <dbReference type="NCBI Taxonomy" id="433720"/>
    <lineage>
        <taxon>Eukaryota</taxon>
        <taxon>Metazoa</taxon>
        <taxon>Spiralia</taxon>
        <taxon>Gnathifera</taxon>
        <taxon>Rotifera</taxon>
        <taxon>Eurotatoria</taxon>
        <taxon>Bdelloidea</taxon>
        <taxon>Adinetida</taxon>
        <taxon>Adinetidae</taxon>
        <taxon>Adineta</taxon>
    </lineage>
</organism>
<sequence length="77" mass="8183">FFNGGDGECSSDDDCEQEVLFLTVDNDSVVLGDGKTCFCARGLWVGGDVEEEAVGVIVLSFKHFCGCCGRIPNLVTS</sequence>
<dbReference type="EMBL" id="CAJNOE010006272">
    <property type="protein sequence ID" value="CAF1523012.1"/>
    <property type="molecule type" value="Genomic_DNA"/>
</dbReference>
<proteinExistence type="predicted"/>
<feature type="non-terminal residue" evidence="1">
    <location>
        <position position="1"/>
    </location>
</feature>
<name>A0A815V4E9_9BILA</name>
<accession>A0A815V4E9</accession>
<reference evidence="1" key="1">
    <citation type="submission" date="2021-02" db="EMBL/GenBank/DDBJ databases">
        <authorList>
            <person name="Nowell W R."/>
        </authorList>
    </citation>
    <scope>NUCLEOTIDE SEQUENCE</scope>
</reference>
<dbReference type="Proteomes" id="UP000663860">
    <property type="component" value="Unassembled WGS sequence"/>
</dbReference>
<evidence type="ECO:0000313" key="1">
    <source>
        <dbReference type="EMBL" id="CAF1523012.1"/>
    </source>
</evidence>
<dbReference type="AlphaFoldDB" id="A0A815V4E9"/>
<protein>
    <submittedName>
        <fullName evidence="1">Uncharacterized protein</fullName>
    </submittedName>
</protein>
<evidence type="ECO:0000313" key="2">
    <source>
        <dbReference type="Proteomes" id="UP000663860"/>
    </source>
</evidence>